<dbReference type="Gene3D" id="3.40.50.150">
    <property type="entry name" value="Vaccinia Virus protein VP39"/>
    <property type="match status" value="1"/>
</dbReference>
<dbReference type="PANTHER" id="PTHR45904:SF1">
    <property type="entry name" value="TRNA (URACIL-5-)-METHYLTRANSFERASE HOMOLOG B"/>
    <property type="match status" value="1"/>
</dbReference>
<evidence type="ECO:0000256" key="2">
    <source>
        <dbReference type="ARBA" id="ARBA00022679"/>
    </source>
</evidence>
<dbReference type="PROSITE" id="PS51257">
    <property type="entry name" value="PROKAR_LIPOPROTEIN"/>
    <property type="match status" value="1"/>
</dbReference>
<dbReference type="EC" id="2.1.1.35" evidence="4"/>
<sequence>MSKLKRFTDSLPLLMALSSCLRHVCQNVGHPLRIKQVFSGLASDKVCGLTTKKNGHDKSWKTQHRKISSHLDPDLSWEESLSDMVTPLWRIGYEEQLKRKFVEQKNVLQKLASQLKELSKNQVEITQTPEELCCTLHPIVPSPIINGYRNKSTFSVNKGLDGDPKTVGYYLGRGRKRNIVCVRGHHLLNIPEKHKQVAQCYEEMIHQSPLNSCLMFYDGGHWREIIVRTNRESHTMAIITFHPQKLSQEELYVQKEAVKEYFTRGPGAECNLTSLYFQESSMTRCTHEQSPYQLLFGEPHIYEEILGLKFRISPDAFFQINTAGAEVLYRTVQELIQVEGNMVLFDICCGTGAIGLSVAHQVSRVFGIELVEQAINDAKWNASFNGISNCQFYSGKAEVILPQLLSSLEEERSLTAIVNPSRAGLHYRVVRAVRNCKLIRTLVYVSCKPDGEAMRNFIELCCPPNTQKKLFGEPFALMHAIPVDLFPHTSHCELVLLFKR</sequence>
<evidence type="ECO:0000256" key="5">
    <source>
        <dbReference type="ARBA" id="ARBA00047278"/>
    </source>
</evidence>
<name>A0A6P8RHE2_GEOSA</name>
<gene>
    <name evidence="9" type="primary">TRMT2B</name>
</gene>
<dbReference type="FunCoup" id="A0A6P8RHE2">
    <property type="interactions" value="444"/>
</dbReference>
<evidence type="ECO:0000256" key="4">
    <source>
        <dbReference type="ARBA" id="ARBA00033763"/>
    </source>
</evidence>
<dbReference type="SUPFAM" id="SSF53335">
    <property type="entry name" value="S-adenosyl-L-methionine-dependent methyltransferases"/>
    <property type="match status" value="1"/>
</dbReference>
<dbReference type="GO" id="GO:0006396">
    <property type="term" value="P:RNA processing"/>
    <property type="evidence" value="ECO:0007669"/>
    <property type="project" value="InterPro"/>
</dbReference>
<dbReference type="InterPro" id="IPR025823">
    <property type="entry name" value="TRM2B_chor"/>
</dbReference>
<protein>
    <recommendedName>
        <fullName evidence="4">tRNA (uracil(54)-C(5))-methyltransferase</fullName>
        <ecNumber evidence="4">2.1.1.35</ecNumber>
    </recommendedName>
</protein>
<reference evidence="9" key="1">
    <citation type="submission" date="2025-08" db="UniProtKB">
        <authorList>
            <consortium name="RefSeq"/>
        </authorList>
    </citation>
    <scope>IDENTIFICATION</scope>
</reference>
<dbReference type="Pfam" id="PF05958">
    <property type="entry name" value="tRNA_U5-meth_tr"/>
    <property type="match status" value="1"/>
</dbReference>
<evidence type="ECO:0000313" key="8">
    <source>
        <dbReference type="Proteomes" id="UP000515159"/>
    </source>
</evidence>
<keyword evidence="2 6" id="KW-0808">Transferase</keyword>
<dbReference type="InterPro" id="IPR010280">
    <property type="entry name" value="U5_MeTrfase_fam"/>
</dbReference>
<dbReference type="PANTHER" id="PTHR45904">
    <property type="entry name" value="TRNA (URACIL-5-)-METHYLTRANSFERASE"/>
    <property type="match status" value="1"/>
</dbReference>
<dbReference type="InParanoid" id="A0A6P8RHE2"/>
<dbReference type="PROSITE" id="PS51687">
    <property type="entry name" value="SAM_MT_RNA_M5U"/>
    <property type="match status" value="1"/>
</dbReference>
<feature type="binding site" evidence="6">
    <location>
        <position position="369"/>
    </location>
    <ligand>
        <name>S-adenosyl-L-methionine</name>
        <dbReference type="ChEBI" id="CHEBI:59789"/>
    </ligand>
</feature>
<dbReference type="Gene3D" id="2.40.50.1070">
    <property type="match status" value="1"/>
</dbReference>
<dbReference type="CDD" id="cd02440">
    <property type="entry name" value="AdoMet_MTases"/>
    <property type="match status" value="1"/>
</dbReference>
<feature type="coiled-coil region" evidence="7">
    <location>
        <begin position="94"/>
        <end position="128"/>
    </location>
</feature>
<dbReference type="KEGG" id="gsh:117361034"/>
<comment type="caution">
    <text evidence="6">Lacks conserved residue(s) required for the propagation of feature annotation.</text>
</comment>
<dbReference type="OrthoDB" id="10250660at2759"/>
<evidence type="ECO:0000256" key="6">
    <source>
        <dbReference type="PROSITE-ProRule" id="PRU01024"/>
    </source>
</evidence>
<organism evidence="8 9">
    <name type="scientific">Geotrypetes seraphini</name>
    <name type="common">Gaboon caecilian</name>
    <name type="synonym">Caecilia seraphini</name>
    <dbReference type="NCBI Taxonomy" id="260995"/>
    <lineage>
        <taxon>Eukaryota</taxon>
        <taxon>Metazoa</taxon>
        <taxon>Chordata</taxon>
        <taxon>Craniata</taxon>
        <taxon>Vertebrata</taxon>
        <taxon>Euteleostomi</taxon>
        <taxon>Amphibia</taxon>
        <taxon>Gymnophiona</taxon>
        <taxon>Geotrypetes</taxon>
    </lineage>
</organism>
<keyword evidence="8" id="KW-1185">Reference proteome</keyword>
<dbReference type="PROSITE" id="PS51621">
    <property type="entry name" value="SAM_MT_RNA_M5U_1"/>
    <property type="match status" value="1"/>
</dbReference>
<keyword evidence="3 6" id="KW-0949">S-adenosyl-L-methionine</keyword>
<evidence type="ECO:0000256" key="3">
    <source>
        <dbReference type="ARBA" id="ARBA00022691"/>
    </source>
</evidence>
<keyword evidence="7" id="KW-0175">Coiled coil</keyword>
<dbReference type="GO" id="GO:0032259">
    <property type="term" value="P:methylation"/>
    <property type="evidence" value="ECO:0007669"/>
    <property type="project" value="UniProtKB-KW"/>
</dbReference>
<feature type="binding site" evidence="6">
    <location>
        <position position="319"/>
    </location>
    <ligand>
        <name>S-adenosyl-L-methionine</name>
        <dbReference type="ChEBI" id="CHEBI:59789"/>
    </ligand>
</feature>
<accession>A0A6P8RHE2</accession>
<dbReference type="AlphaFoldDB" id="A0A6P8RHE2"/>
<dbReference type="CTD" id="79979"/>
<evidence type="ECO:0000256" key="1">
    <source>
        <dbReference type="ARBA" id="ARBA00022603"/>
    </source>
</evidence>
<dbReference type="GeneID" id="117361034"/>
<dbReference type="Proteomes" id="UP000515159">
    <property type="component" value="Chromosome 5"/>
</dbReference>
<dbReference type="GO" id="GO:0030697">
    <property type="term" value="F:tRNA (uracil(54)-C5)-methyltransferase activity, S-adenosyl methionine-dependent"/>
    <property type="evidence" value="ECO:0007669"/>
    <property type="project" value="UniProtKB-EC"/>
</dbReference>
<evidence type="ECO:0000313" key="9">
    <source>
        <dbReference type="RefSeq" id="XP_033801701.1"/>
    </source>
</evidence>
<dbReference type="InterPro" id="IPR029063">
    <property type="entry name" value="SAM-dependent_MTases_sf"/>
</dbReference>
<keyword evidence="1 6" id="KW-0489">Methyltransferase</keyword>
<proteinExistence type="inferred from homology"/>
<comment type="similarity">
    <text evidence="6">Belongs to the class I-like SAM-binding methyltransferase superfamily. RNA M5U methyltransferase family.</text>
</comment>
<feature type="binding site" evidence="6">
    <location>
        <position position="419"/>
    </location>
    <ligand>
        <name>S-adenosyl-L-methionine</name>
        <dbReference type="ChEBI" id="CHEBI:59789"/>
    </ligand>
</feature>
<dbReference type="GO" id="GO:0003723">
    <property type="term" value="F:RNA binding"/>
    <property type="evidence" value="ECO:0007669"/>
    <property type="project" value="TreeGrafter"/>
</dbReference>
<comment type="catalytic activity">
    <reaction evidence="5">
        <text>uridine(54) in tRNA + S-adenosyl-L-methionine = 5-methyluridine(54) in tRNA + S-adenosyl-L-homocysteine + H(+)</text>
        <dbReference type="Rhea" id="RHEA:42712"/>
        <dbReference type="Rhea" id="RHEA-COMP:10167"/>
        <dbReference type="Rhea" id="RHEA-COMP:10193"/>
        <dbReference type="ChEBI" id="CHEBI:15378"/>
        <dbReference type="ChEBI" id="CHEBI:57856"/>
        <dbReference type="ChEBI" id="CHEBI:59789"/>
        <dbReference type="ChEBI" id="CHEBI:65315"/>
        <dbReference type="ChEBI" id="CHEBI:74447"/>
        <dbReference type="EC" id="2.1.1.35"/>
    </reaction>
    <physiologicalReaction direction="left-to-right" evidence="5">
        <dbReference type="Rhea" id="RHEA:42713"/>
    </physiologicalReaction>
</comment>
<feature type="active site" description="Nucleophile" evidence="6">
    <location>
        <position position="447"/>
    </location>
</feature>
<dbReference type="InterPro" id="IPR045850">
    <property type="entry name" value="TRM2_met"/>
</dbReference>
<dbReference type="RefSeq" id="XP_033801701.1">
    <property type="nucleotide sequence ID" value="XM_033945810.1"/>
</dbReference>
<evidence type="ECO:0000256" key="7">
    <source>
        <dbReference type="SAM" id="Coils"/>
    </source>
</evidence>